<keyword evidence="3" id="KW-0238">DNA-binding</keyword>
<dbReference type="Pfam" id="PF04545">
    <property type="entry name" value="Sigma70_r4"/>
    <property type="match status" value="1"/>
</dbReference>
<dbReference type="RefSeq" id="WP_208672839.1">
    <property type="nucleotide sequence ID" value="NZ_CP030139.2"/>
</dbReference>
<name>A0AAN1QNV9_SYNEL</name>
<dbReference type="AlphaFoldDB" id="A0AAN1QNV9"/>
<dbReference type="InterPro" id="IPR000943">
    <property type="entry name" value="RNA_pol_sigma70"/>
</dbReference>
<proteinExistence type="predicted"/>
<dbReference type="PANTHER" id="PTHR30385:SF4">
    <property type="entry name" value="RNA POLYMERASE SIGMA-E FACTOR"/>
    <property type="match status" value="1"/>
</dbReference>
<dbReference type="GO" id="GO:0016987">
    <property type="term" value="F:sigma factor activity"/>
    <property type="evidence" value="ECO:0007669"/>
    <property type="project" value="UniProtKB-KW"/>
</dbReference>
<dbReference type="InterPro" id="IPR013324">
    <property type="entry name" value="RNA_pol_sigma_r3/r4-like"/>
</dbReference>
<dbReference type="Gene3D" id="1.10.10.10">
    <property type="entry name" value="Winged helix-like DNA-binding domain superfamily/Winged helix DNA-binding domain"/>
    <property type="match status" value="2"/>
</dbReference>
<dbReference type="InterPro" id="IPR013325">
    <property type="entry name" value="RNA_pol_sigma_r2"/>
</dbReference>
<keyword evidence="1" id="KW-0805">Transcription regulation</keyword>
<dbReference type="InterPro" id="IPR014284">
    <property type="entry name" value="RNA_pol_sigma-70_dom"/>
</dbReference>
<feature type="domain" description="RNA polymerase sigma-70" evidence="5">
    <location>
        <begin position="61"/>
        <end position="74"/>
    </location>
</feature>
<dbReference type="GO" id="GO:0006352">
    <property type="term" value="P:DNA-templated transcription initiation"/>
    <property type="evidence" value="ECO:0007669"/>
    <property type="project" value="InterPro"/>
</dbReference>
<keyword evidence="4" id="KW-0804">Transcription</keyword>
<evidence type="ECO:0000256" key="3">
    <source>
        <dbReference type="ARBA" id="ARBA00023125"/>
    </source>
</evidence>
<dbReference type="GO" id="GO:0003677">
    <property type="term" value="F:DNA binding"/>
    <property type="evidence" value="ECO:0007669"/>
    <property type="project" value="UniProtKB-KW"/>
</dbReference>
<evidence type="ECO:0000256" key="1">
    <source>
        <dbReference type="ARBA" id="ARBA00023015"/>
    </source>
</evidence>
<keyword evidence="2" id="KW-0731">Sigma factor</keyword>
<reference evidence="6 7" key="1">
    <citation type="journal article" date="2018" name="Sci. Rep.">
        <title>Genome Features and Biochemical Characteristics of a Robust, Fast Growing and Naturally Transformable Cyanobacterium Synechococcus elongatus PCC 11801 Isolated from India.</title>
        <authorList>
            <person name="Jaiswal D."/>
            <person name="Sengupta A."/>
            <person name="Sohoni S."/>
            <person name="Sengupta S."/>
            <person name="Phadnavis A.G."/>
            <person name="Pakrasi H.B."/>
            <person name="Wangikar P.P."/>
        </authorList>
    </citation>
    <scope>NUCLEOTIDE SEQUENCE [LARGE SCALE GENOMIC DNA]</scope>
    <source>
        <strain evidence="6 7">PCC 11801</strain>
    </source>
</reference>
<dbReference type="Proteomes" id="UP000267249">
    <property type="component" value="Chromosome"/>
</dbReference>
<dbReference type="Pfam" id="PF04539">
    <property type="entry name" value="Sigma70_r3"/>
    <property type="match status" value="1"/>
</dbReference>
<accession>A0AAN1QNV9</accession>
<gene>
    <name evidence="6" type="ORF">DOP62_08050</name>
</gene>
<organism evidence="6 7">
    <name type="scientific">Synechococcus elongatus PCC 11801</name>
    <dbReference type="NCBI Taxonomy" id="2219813"/>
    <lineage>
        <taxon>Bacteria</taxon>
        <taxon>Bacillati</taxon>
        <taxon>Cyanobacteriota</taxon>
        <taxon>Cyanophyceae</taxon>
        <taxon>Synechococcales</taxon>
        <taxon>Synechococcaceae</taxon>
        <taxon>Synechococcus</taxon>
    </lineage>
</organism>
<evidence type="ECO:0000313" key="6">
    <source>
        <dbReference type="EMBL" id="AZB72667.1"/>
    </source>
</evidence>
<sequence length="263" mass="30906">MADNVDEPLPSDTRSRTFLLLKQYQQTQDHRIRNQLVELNLGLVRQEAYRWVHRCPESFEELVQIGSLGLIAAIDRFELERGKAFSSFAVPYIRGEIQHYLRDRSHTVRVPRRWAELHQQIEPLRQKLQRELGRSPTEEEVRRSLGLEPEEWQEVRMIGINRTMISLDQPLYADDEHVTNLGDAIADPKYRSFQLAEEDRIRLQQAMQLLEQKTREILEFVFFYDLTQREVAEQLGLSAVTVSRQVKKGLKLLKTILRSGEDL</sequence>
<evidence type="ECO:0000259" key="5">
    <source>
        <dbReference type="PROSITE" id="PS00715"/>
    </source>
</evidence>
<dbReference type="Pfam" id="PF04542">
    <property type="entry name" value="Sigma70_r2"/>
    <property type="match status" value="1"/>
</dbReference>
<dbReference type="InterPro" id="IPR007624">
    <property type="entry name" value="RNA_pol_sigma70_r3"/>
</dbReference>
<protein>
    <submittedName>
        <fullName evidence="6">RNA polymerase sigma factor SigF</fullName>
    </submittedName>
</protein>
<dbReference type="SUPFAM" id="SSF88659">
    <property type="entry name" value="Sigma3 and sigma4 domains of RNA polymerase sigma factors"/>
    <property type="match status" value="2"/>
</dbReference>
<dbReference type="Gene3D" id="1.20.120.1810">
    <property type="match status" value="1"/>
</dbReference>
<dbReference type="PROSITE" id="PS00715">
    <property type="entry name" value="SIGMA70_1"/>
    <property type="match status" value="1"/>
</dbReference>
<dbReference type="CDD" id="cd06171">
    <property type="entry name" value="Sigma70_r4"/>
    <property type="match status" value="1"/>
</dbReference>
<dbReference type="PANTHER" id="PTHR30385">
    <property type="entry name" value="SIGMA FACTOR F FLAGELLAR"/>
    <property type="match status" value="1"/>
</dbReference>
<dbReference type="NCBIfam" id="NF005644">
    <property type="entry name" value="PRK07408.1"/>
    <property type="match status" value="1"/>
</dbReference>
<dbReference type="InterPro" id="IPR007630">
    <property type="entry name" value="RNA_pol_sigma70_r4"/>
</dbReference>
<dbReference type="InterPro" id="IPR007627">
    <property type="entry name" value="RNA_pol_sigma70_r2"/>
</dbReference>
<dbReference type="SUPFAM" id="SSF88946">
    <property type="entry name" value="Sigma2 domain of RNA polymerase sigma factors"/>
    <property type="match status" value="1"/>
</dbReference>
<dbReference type="NCBIfam" id="TIGR02937">
    <property type="entry name" value="sigma70-ECF"/>
    <property type="match status" value="1"/>
</dbReference>
<evidence type="ECO:0000313" key="7">
    <source>
        <dbReference type="Proteomes" id="UP000267249"/>
    </source>
</evidence>
<evidence type="ECO:0000256" key="4">
    <source>
        <dbReference type="ARBA" id="ARBA00023163"/>
    </source>
</evidence>
<dbReference type="EMBL" id="CP030139">
    <property type="protein sequence ID" value="AZB72667.1"/>
    <property type="molecule type" value="Genomic_DNA"/>
</dbReference>
<dbReference type="InterPro" id="IPR036388">
    <property type="entry name" value="WH-like_DNA-bd_sf"/>
</dbReference>
<evidence type="ECO:0000256" key="2">
    <source>
        <dbReference type="ARBA" id="ARBA00023082"/>
    </source>
</evidence>